<gene>
    <name evidence="5" type="ORF">Krac_1231</name>
</gene>
<dbReference type="EMBL" id="ADVG01000005">
    <property type="protein sequence ID" value="EFH80616.1"/>
    <property type="molecule type" value="Genomic_DNA"/>
</dbReference>
<sequence>MREKRVYLWQSSTDQDEVQRCWFNDLSHWHNNELALAIRQELYDQGSDTGQHRHEDFYALYIVRSGRGIHIINGHPYGITRGDIYLMPIGAIHAYRDYHMLAIDAFYFQPHIFLPEELTALRELVGFWHLLITFEEHITDNTHPAERLEHRLHLSPERQRLLDEMLDELNTEYSSTRLASTLLTRGLFFRLLVRLAYWQGEYTQEQVKQHSSAQGLEGEKQALYAIGMSGVLRICEEHFHEPLSVSRLASHLFLSPSRFSELFLREVGMSPAAYIRRLRLERAQTLLRSRTLTCTEIAHQVGFRDRAQLSRAFRDLFHLSPSAYRASFRSVSRSG</sequence>
<dbReference type="PROSITE" id="PS01124">
    <property type="entry name" value="HTH_ARAC_FAMILY_2"/>
    <property type="match status" value="1"/>
</dbReference>
<feature type="domain" description="HTH araC/xylS-type" evidence="4">
    <location>
        <begin position="229"/>
        <end position="327"/>
    </location>
</feature>
<dbReference type="SUPFAM" id="SSF51215">
    <property type="entry name" value="Regulatory protein AraC"/>
    <property type="match status" value="1"/>
</dbReference>
<dbReference type="STRING" id="485913.Krac_1231"/>
<evidence type="ECO:0000259" key="4">
    <source>
        <dbReference type="PROSITE" id="PS01124"/>
    </source>
</evidence>
<evidence type="ECO:0000256" key="1">
    <source>
        <dbReference type="ARBA" id="ARBA00023015"/>
    </source>
</evidence>
<keyword evidence="6" id="KW-1185">Reference proteome</keyword>
<keyword evidence="2" id="KW-0238">DNA-binding</keyword>
<dbReference type="SMART" id="SM00342">
    <property type="entry name" value="HTH_ARAC"/>
    <property type="match status" value="1"/>
</dbReference>
<protein>
    <submittedName>
        <fullName evidence="5">Transcriptional regulator, AraC family</fullName>
    </submittedName>
</protein>
<dbReference type="InterPro" id="IPR014710">
    <property type="entry name" value="RmlC-like_jellyroll"/>
</dbReference>
<keyword evidence="1" id="KW-0805">Transcription regulation</keyword>
<dbReference type="InParanoid" id="D6U6K5"/>
<dbReference type="RefSeq" id="WP_007923329.1">
    <property type="nucleotide sequence ID" value="NZ_ADVG01000005.1"/>
</dbReference>
<dbReference type="GO" id="GO:0043565">
    <property type="term" value="F:sequence-specific DNA binding"/>
    <property type="evidence" value="ECO:0007669"/>
    <property type="project" value="InterPro"/>
</dbReference>
<evidence type="ECO:0000313" key="5">
    <source>
        <dbReference type="EMBL" id="EFH80616.1"/>
    </source>
</evidence>
<dbReference type="SUPFAM" id="SSF46689">
    <property type="entry name" value="Homeodomain-like"/>
    <property type="match status" value="2"/>
</dbReference>
<keyword evidence="3" id="KW-0804">Transcription</keyword>
<dbReference type="InterPro" id="IPR003313">
    <property type="entry name" value="AraC-bd"/>
</dbReference>
<comment type="caution">
    <text evidence="5">The sequence shown here is derived from an EMBL/GenBank/DDBJ whole genome shotgun (WGS) entry which is preliminary data.</text>
</comment>
<dbReference type="PANTHER" id="PTHR43280:SF28">
    <property type="entry name" value="HTH-TYPE TRANSCRIPTIONAL ACTIVATOR RHAS"/>
    <property type="match status" value="1"/>
</dbReference>
<dbReference type="Gene3D" id="2.60.120.10">
    <property type="entry name" value="Jelly Rolls"/>
    <property type="match status" value="1"/>
</dbReference>
<dbReference type="Pfam" id="PF02311">
    <property type="entry name" value="AraC_binding"/>
    <property type="match status" value="1"/>
</dbReference>
<evidence type="ECO:0000256" key="3">
    <source>
        <dbReference type="ARBA" id="ARBA00023163"/>
    </source>
</evidence>
<dbReference type="OrthoDB" id="9816335at2"/>
<evidence type="ECO:0000313" key="6">
    <source>
        <dbReference type="Proteomes" id="UP000004508"/>
    </source>
</evidence>
<dbReference type="AlphaFoldDB" id="D6U6K5"/>
<reference evidence="5 6" key="1">
    <citation type="journal article" date="2011" name="Stand. Genomic Sci.">
        <title>Non-contiguous finished genome sequence and contextual data of the filamentous soil bacterium Ktedonobacter racemifer type strain (SOSP1-21).</title>
        <authorList>
            <person name="Chang Y.J."/>
            <person name="Land M."/>
            <person name="Hauser L."/>
            <person name="Chertkov O."/>
            <person name="Del Rio T.G."/>
            <person name="Nolan M."/>
            <person name="Copeland A."/>
            <person name="Tice H."/>
            <person name="Cheng J.F."/>
            <person name="Lucas S."/>
            <person name="Han C."/>
            <person name="Goodwin L."/>
            <person name="Pitluck S."/>
            <person name="Ivanova N."/>
            <person name="Ovchinikova G."/>
            <person name="Pati A."/>
            <person name="Chen A."/>
            <person name="Palaniappan K."/>
            <person name="Mavromatis K."/>
            <person name="Liolios K."/>
            <person name="Brettin T."/>
            <person name="Fiebig A."/>
            <person name="Rohde M."/>
            <person name="Abt B."/>
            <person name="Goker M."/>
            <person name="Detter J.C."/>
            <person name="Woyke T."/>
            <person name="Bristow J."/>
            <person name="Eisen J.A."/>
            <person name="Markowitz V."/>
            <person name="Hugenholtz P."/>
            <person name="Kyrpides N.C."/>
            <person name="Klenk H.P."/>
            <person name="Lapidus A."/>
        </authorList>
    </citation>
    <scope>NUCLEOTIDE SEQUENCE [LARGE SCALE GENOMIC DNA]</scope>
    <source>
        <strain evidence="6">DSM 44963</strain>
    </source>
</reference>
<dbReference type="Gene3D" id="1.10.10.60">
    <property type="entry name" value="Homeodomain-like"/>
    <property type="match status" value="2"/>
</dbReference>
<dbReference type="eggNOG" id="COG2207">
    <property type="taxonomic scope" value="Bacteria"/>
</dbReference>
<dbReference type="GO" id="GO:0003700">
    <property type="term" value="F:DNA-binding transcription factor activity"/>
    <property type="evidence" value="ECO:0007669"/>
    <property type="project" value="InterPro"/>
</dbReference>
<organism evidence="5 6">
    <name type="scientific">Ktedonobacter racemifer DSM 44963</name>
    <dbReference type="NCBI Taxonomy" id="485913"/>
    <lineage>
        <taxon>Bacteria</taxon>
        <taxon>Bacillati</taxon>
        <taxon>Chloroflexota</taxon>
        <taxon>Ktedonobacteria</taxon>
        <taxon>Ktedonobacterales</taxon>
        <taxon>Ktedonobacteraceae</taxon>
        <taxon>Ktedonobacter</taxon>
    </lineage>
</organism>
<proteinExistence type="predicted"/>
<dbReference type="InterPro" id="IPR037923">
    <property type="entry name" value="HTH-like"/>
</dbReference>
<dbReference type="Pfam" id="PF12833">
    <property type="entry name" value="HTH_18"/>
    <property type="match status" value="1"/>
</dbReference>
<evidence type="ECO:0000256" key="2">
    <source>
        <dbReference type="ARBA" id="ARBA00023125"/>
    </source>
</evidence>
<name>D6U6K5_KTERA</name>
<dbReference type="PANTHER" id="PTHR43280">
    <property type="entry name" value="ARAC-FAMILY TRANSCRIPTIONAL REGULATOR"/>
    <property type="match status" value="1"/>
</dbReference>
<dbReference type="InterPro" id="IPR018060">
    <property type="entry name" value="HTH_AraC"/>
</dbReference>
<dbReference type="InterPro" id="IPR009057">
    <property type="entry name" value="Homeodomain-like_sf"/>
</dbReference>
<dbReference type="Proteomes" id="UP000004508">
    <property type="component" value="Unassembled WGS sequence"/>
</dbReference>
<accession>D6U6K5</accession>